<accession>A0ABC8R1B3</accession>
<feature type="transmembrane region" description="Helical" evidence="3">
    <location>
        <begin position="56"/>
        <end position="75"/>
    </location>
</feature>
<dbReference type="AlphaFoldDB" id="A0ABC8R1B3"/>
<dbReference type="PANTHER" id="PTHR31234">
    <property type="entry name" value="LATE EMBRYOGENESIS ABUNDANT (LEA) HYDROXYPROLINE-RICH GLYCOPROTEIN FAMILY"/>
    <property type="match status" value="1"/>
</dbReference>
<evidence type="ECO:0000313" key="5">
    <source>
        <dbReference type="Proteomes" id="UP001642360"/>
    </source>
</evidence>
<dbReference type="PANTHER" id="PTHR31234:SF72">
    <property type="entry name" value="NDR1_HIN1-LIKE PROTEIN 6"/>
    <property type="match status" value="1"/>
</dbReference>
<keyword evidence="2 3" id="KW-0472">Membrane</keyword>
<dbReference type="Proteomes" id="UP001642360">
    <property type="component" value="Unassembled WGS sequence"/>
</dbReference>
<proteinExistence type="predicted"/>
<sequence length="235" mass="25999">MHPPPPPYVMLSENHGSHHGSVRPPPYRRNIPQYHSRNQKEGGGCCLKCICCCYCFLFLLILILAGLALYFYTVFKPQMPSYKVEGLDVKSFAVQPDFSLNTEFLVAVKAENPNGHIGFIYGSQSNVTVFYTDSNLCSGQLPAFHQGHENITTMKVSLKGKSEFGSGLQQALLENRQSGRIPLLVKVRVPVSIVVGTIPMRQFVVFVNCSLVLDSLSPNKKPGIISSDYKVAVSF</sequence>
<gene>
    <name evidence="4" type="ORF">ILEXP_LOCUS6150</name>
</gene>
<evidence type="ECO:0000256" key="1">
    <source>
        <dbReference type="ARBA" id="ARBA00004370"/>
    </source>
</evidence>
<organism evidence="4 5">
    <name type="scientific">Ilex paraguariensis</name>
    <name type="common">yerba mate</name>
    <dbReference type="NCBI Taxonomy" id="185542"/>
    <lineage>
        <taxon>Eukaryota</taxon>
        <taxon>Viridiplantae</taxon>
        <taxon>Streptophyta</taxon>
        <taxon>Embryophyta</taxon>
        <taxon>Tracheophyta</taxon>
        <taxon>Spermatophyta</taxon>
        <taxon>Magnoliopsida</taxon>
        <taxon>eudicotyledons</taxon>
        <taxon>Gunneridae</taxon>
        <taxon>Pentapetalae</taxon>
        <taxon>asterids</taxon>
        <taxon>campanulids</taxon>
        <taxon>Aquifoliales</taxon>
        <taxon>Aquifoliaceae</taxon>
        <taxon>Ilex</taxon>
    </lineage>
</organism>
<evidence type="ECO:0000256" key="3">
    <source>
        <dbReference type="SAM" id="Phobius"/>
    </source>
</evidence>
<protein>
    <recommendedName>
        <fullName evidence="6">Late embryogenesis abundant protein LEA-2 subgroup domain-containing protein</fullName>
    </recommendedName>
</protein>
<comment type="caution">
    <text evidence="4">The sequence shown here is derived from an EMBL/GenBank/DDBJ whole genome shotgun (WGS) entry which is preliminary data.</text>
</comment>
<evidence type="ECO:0000256" key="2">
    <source>
        <dbReference type="ARBA" id="ARBA00023136"/>
    </source>
</evidence>
<dbReference type="GO" id="GO:0016020">
    <property type="term" value="C:membrane"/>
    <property type="evidence" value="ECO:0007669"/>
    <property type="project" value="UniProtKB-SubCell"/>
</dbReference>
<evidence type="ECO:0000313" key="4">
    <source>
        <dbReference type="EMBL" id="CAK9138794.1"/>
    </source>
</evidence>
<keyword evidence="3" id="KW-1133">Transmembrane helix</keyword>
<dbReference type="InterPro" id="IPR044839">
    <property type="entry name" value="NDR1-like"/>
</dbReference>
<evidence type="ECO:0008006" key="6">
    <source>
        <dbReference type="Google" id="ProtNLM"/>
    </source>
</evidence>
<keyword evidence="3" id="KW-0812">Transmembrane</keyword>
<dbReference type="EMBL" id="CAUOFW020000915">
    <property type="protein sequence ID" value="CAK9138794.1"/>
    <property type="molecule type" value="Genomic_DNA"/>
</dbReference>
<reference evidence="4 5" key="1">
    <citation type="submission" date="2024-02" db="EMBL/GenBank/DDBJ databases">
        <authorList>
            <person name="Vignale AGUSTIN F."/>
            <person name="Sosa J E."/>
            <person name="Modenutti C."/>
        </authorList>
    </citation>
    <scope>NUCLEOTIDE SEQUENCE [LARGE SCALE GENOMIC DNA]</scope>
</reference>
<keyword evidence="5" id="KW-1185">Reference proteome</keyword>
<name>A0ABC8R1B3_9AQUA</name>
<comment type="subcellular location">
    <subcellularLocation>
        <location evidence="1">Membrane</location>
    </subcellularLocation>
</comment>